<evidence type="ECO:0000313" key="1">
    <source>
        <dbReference type="EMBL" id="GAB95032.1"/>
    </source>
</evidence>
<dbReference type="Proteomes" id="UP000008366">
    <property type="component" value="Unassembled WGS sequence"/>
</dbReference>
<dbReference type="EMBL" id="BAHD01000015">
    <property type="protein sequence ID" value="GAB95032.1"/>
    <property type="molecule type" value="Genomic_DNA"/>
</dbReference>
<reference evidence="1 2" key="1">
    <citation type="submission" date="2012-08" db="EMBL/GenBank/DDBJ databases">
        <title>Whole genome shotgun sequence of Kineosphaera limosa NBRC 100340.</title>
        <authorList>
            <person name="Yoshida I."/>
            <person name="Isaki S."/>
            <person name="Hosoyama A."/>
            <person name="Tsuchikane K."/>
            <person name="Katsumata H."/>
            <person name="Ando Y."/>
            <person name="Ohji S."/>
            <person name="Hamada M."/>
            <person name="Tamura T."/>
            <person name="Yamazoe A."/>
            <person name="Yamazaki S."/>
            <person name="Fujita N."/>
        </authorList>
    </citation>
    <scope>NUCLEOTIDE SEQUENCE [LARGE SCALE GENOMIC DNA]</scope>
    <source>
        <strain evidence="1 2">NBRC 100340</strain>
    </source>
</reference>
<comment type="caution">
    <text evidence="1">The sequence shown here is derived from an EMBL/GenBank/DDBJ whole genome shotgun (WGS) entry which is preliminary data.</text>
</comment>
<proteinExistence type="predicted"/>
<evidence type="ECO:0000313" key="2">
    <source>
        <dbReference type="Proteomes" id="UP000008366"/>
    </source>
</evidence>
<name>K6WSE9_9MICO</name>
<dbReference type="eggNOG" id="ENOG503404M">
    <property type="taxonomic scope" value="Bacteria"/>
</dbReference>
<dbReference type="RefSeq" id="WP_006591564.1">
    <property type="nucleotide sequence ID" value="NZ_BAHD01000015.1"/>
</dbReference>
<protein>
    <recommendedName>
        <fullName evidence="3">DUF1579 domain-containing protein</fullName>
    </recommendedName>
</protein>
<dbReference type="AlphaFoldDB" id="K6WSE9"/>
<keyword evidence="2" id="KW-1185">Reference proteome</keyword>
<gene>
    <name evidence="1" type="ORF">KILIM_015_00940</name>
</gene>
<organism evidence="1 2">
    <name type="scientific">Kineosphaera limosa NBRC 100340</name>
    <dbReference type="NCBI Taxonomy" id="1184609"/>
    <lineage>
        <taxon>Bacteria</taxon>
        <taxon>Bacillati</taxon>
        <taxon>Actinomycetota</taxon>
        <taxon>Actinomycetes</taxon>
        <taxon>Micrococcales</taxon>
        <taxon>Dermatophilaceae</taxon>
        <taxon>Kineosphaera</taxon>
    </lineage>
</organism>
<evidence type="ECO:0008006" key="3">
    <source>
        <dbReference type="Google" id="ProtNLM"/>
    </source>
</evidence>
<accession>K6WSE9</accession>
<sequence length="164" mass="17381">MTGPWGEIVGAAAGQARGGEGGFRLMPDDEMAFGEASATVEAPAGGFALTLTYTWTHPDDGLQDGVLLVGSPQEGADTVEATWLDSWHQKPAPLHLTGALDGSALELSALYSGNWGWQIRLDLTSPQETVLVMRHVIPSEALDQAPPGTQMPAGPYDVMDLRLR</sequence>